<dbReference type="PaxDb" id="55529-EKX31999"/>
<evidence type="ECO:0000256" key="1">
    <source>
        <dbReference type="SAM" id="SignalP"/>
    </source>
</evidence>
<reference evidence="3" key="3">
    <citation type="submission" date="2015-06" db="UniProtKB">
        <authorList>
            <consortium name="EnsemblProtists"/>
        </authorList>
    </citation>
    <scope>IDENTIFICATION</scope>
</reference>
<reference evidence="2 4" key="1">
    <citation type="journal article" date="2012" name="Nature">
        <title>Algal genomes reveal evolutionary mosaicism and the fate of nucleomorphs.</title>
        <authorList>
            <consortium name="DOE Joint Genome Institute"/>
            <person name="Curtis B.A."/>
            <person name="Tanifuji G."/>
            <person name="Burki F."/>
            <person name="Gruber A."/>
            <person name="Irimia M."/>
            <person name="Maruyama S."/>
            <person name="Arias M.C."/>
            <person name="Ball S.G."/>
            <person name="Gile G.H."/>
            <person name="Hirakawa Y."/>
            <person name="Hopkins J.F."/>
            <person name="Kuo A."/>
            <person name="Rensing S.A."/>
            <person name="Schmutz J."/>
            <person name="Symeonidi A."/>
            <person name="Elias M."/>
            <person name="Eveleigh R.J."/>
            <person name="Herman E.K."/>
            <person name="Klute M.J."/>
            <person name="Nakayama T."/>
            <person name="Obornik M."/>
            <person name="Reyes-Prieto A."/>
            <person name="Armbrust E.V."/>
            <person name="Aves S.J."/>
            <person name="Beiko R.G."/>
            <person name="Coutinho P."/>
            <person name="Dacks J.B."/>
            <person name="Durnford D.G."/>
            <person name="Fast N.M."/>
            <person name="Green B.R."/>
            <person name="Grisdale C.J."/>
            <person name="Hempel F."/>
            <person name="Henrissat B."/>
            <person name="Hoppner M.P."/>
            <person name="Ishida K."/>
            <person name="Kim E."/>
            <person name="Koreny L."/>
            <person name="Kroth P.G."/>
            <person name="Liu Y."/>
            <person name="Malik S.B."/>
            <person name="Maier U.G."/>
            <person name="McRose D."/>
            <person name="Mock T."/>
            <person name="Neilson J.A."/>
            <person name="Onodera N.T."/>
            <person name="Poole A.M."/>
            <person name="Pritham E.J."/>
            <person name="Richards T.A."/>
            <person name="Rocap G."/>
            <person name="Roy S.W."/>
            <person name="Sarai C."/>
            <person name="Schaack S."/>
            <person name="Shirato S."/>
            <person name="Slamovits C.H."/>
            <person name="Spencer D.F."/>
            <person name="Suzuki S."/>
            <person name="Worden A.Z."/>
            <person name="Zauner S."/>
            <person name="Barry K."/>
            <person name="Bell C."/>
            <person name="Bharti A.K."/>
            <person name="Crow J.A."/>
            <person name="Grimwood J."/>
            <person name="Kramer R."/>
            <person name="Lindquist E."/>
            <person name="Lucas S."/>
            <person name="Salamov A."/>
            <person name="McFadden G.I."/>
            <person name="Lane C.E."/>
            <person name="Keeling P.J."/>
            <person name="Gray M.W."/>
            <person name="Grigoriev I.V."/>
            <person name="Archibald J.M."/>
        </authorList>
    </citation>
    <scope>NUCLEOTIDE SEQUENCE</scope>
    <source>
        <strain evidence="2 4">CCMP2712</strain>
    </source>
</reference>
<keyword evidence="4" id="KW-1185">Reference proteome</keyword>
<dbReference type="PROSITE" id="PS51257">
    <property type="entry name" value="PROKAR_LIPOPROTEIN"/>
    <property type="match status" value="1"/>
</dbReference>
<reference evidence="4" key="2">
    <citation type="submission" date="2012-11" db="EMBL/GenBank/DDBJ databases">
        <authorList>
            <person name="Kuo A."/>
            <person name="Curtis B.A."/>
            <person name="Tanifuji G."/>
            <person name="Burki F."/>
            <person name="Gruber A."/>
            <person name="Irimia M."/>
            <person name="Maruyama S."/>
            <person name="Arias M.C."/>
            <person name="Ball S.G."/>
            <person name="Gile G.H."/>
            <person name="Hirakawa Y."/>
            <person name="Hopkins J.F."/>
            <person name="Rensing S.A."/>
            <person name="Schmutz J."/>
            <person name="Symeonidi A."/>
            <person name="Elias M."/>
            <person name="Eveleigh R.J."/>
            <person name="Herman E.K."/>
            <person name="Klute M.J."/>
            <person name="Nakayama T."/>
            <person name="Obornik M."/>
            <person name="Reyes-Prieto A."/>
            <person name="Armbrust E.V."/>
            <person name="Aves S.J."/>
            <person name="Beiko R.G."/>
            <person name="Coutinho P."/>
            <person name="Dacks J.B."/>
            <person name="Durnford D.G."/>
            <person name="Fast N.M."/>
            <person name="Green B.R."/>
            <person name="Grisdale C."/>
            <person name="Hempe F."/>
            <person name="Henrissat B."/>
            <person name="Hoppner M.P."/>
            <person name="Ishida K.-I."/>
            <person name="Kim E."/>
            <person name="Koreny L."/>
            <person name="Kroth P.G."/>
            <person name="Liu Y."/>
            <person name="Malik S.-B."/>
            <person name="Maier U.G."/>
            <person name="McRose D."/>
            <person name="Mock T."/>
            <person name="Neilson J.A."/>
            <person name="Onodera N.T."/>
            <person name="Poole A.M."/>
            <person name="Pritham E.J."/>
            <person name="Richards T.A."/>
            <person name="Rocap G."/>
            <person name="Roy S.W."/>
            <person name="Sarai C."/>
            <person name="Schaack S."/>
            <person name="Shirato S."/>
            <person name="Slamovits C.H."/>
            <person name="Spencer D.F."/>
            <person name="Suzuki S."/>
            <person name="Worden A.Z."/>
            <person name="Zauner S."/>
            <person name="Barry K."/>
            <person name="Bell C."/>
            <person name="Bharti A.K."/>
            <person name="Crow J.A."/>
            <person name="Grimwood J."/>
            <person name="Kramer R."/>
            <person name="Lindquist E."/>
            <person name="Lucas S."/>
            <person name="Salamov A."/>
            <person name="McFadden G.I."/>
            <person name="Lane C.E."/>
            <person name="Keeling P.J."/>
            <person name="Gray M.W."/>
            <person name="Grigoriev I.V."/>
            <person name="Archibald J.M."/>
        </authorList>
    </citation>
    <scope>NUCLEOTIDE SEQUENCE</scope>
    <source>
        <strain evidence="4">CCMP2712</strain>
    </source>
</reference>
<evidence type="ECO:0000313" key="2">
    <source>
        <dbReference type="EMBL" id="EKX31999.1"/>
    </source>
</evidence>
<organism evidence="2">
    <name type="scientific">Guillardia theta (strain CCMP2712)</name>
    <name type="common">Cryptophyte</name>
    <dbReference type="NCBI Taxonomy" id="905079"/>
    <lineage>
        <taxon>Eukaryota</taxon>
        <taxon>Cryptophyceae</taxon>
        <taxon>Pyrenomonadales</taxon>
        <taxon>Geminigeraceae</taxon>
        <taxon>Guillardia</taxon>
    </lineage>
</organism>
<dbReference type="HOGENOM" id="CLU_1145146_0_0_1"/>
<keyword evidence="1" id="KW-0732">Signal</keyword>
<dbReference type="EnsemblProtists" id="EKX31999">
    <property type="protein sequence ID" value="EKX31999"/>
    <property type="gene ID" value="GUITHDRAFT_148938"/>
</dbReference>
<evidence type="ECO:0000313" key="3">
    <source>
        <dbReference type="EnsemblProtists" id="EKX31999"/>
    </source>
</evidence>
<feature type="signal peptide" evidence="1">
    <location>
        <begin position="1"/>
        <end position="19"/>
    </location>
</feature>
<feature type="non-terminal residue" evidence="2">
    <location>
        <position position="243"/>
    </location>
</feature>
<feature type="chain" id="PRO_5008769698" evidence="1">
    <location>
        <begin position="20"/>
        <end position="243"/>
    </location>
</feature>
<proteinExistence type="predicted"/>
<protein>
    <submittedName>
        <fullName evidence="2 3">Uncharacterized protein</fullName>
    </submittedName>
</protein>
<sequence>MRFVLIAVLAFHLLLSCSSSIISSPEARRPSLLHAAGRGLEEASRQAASRPRRRQQKRWKWVLIGAEQEDVFSITLREVQGAAAGAAGAAGAGAGAGAGCTETRKVAGFELRDTMREGWTRCLTATSCSGREVVLSSGRQINVTAFERFVEEELEGKEGHLIVLVDTTSNLLSLSAEIKRRIVKLLCDPSSMVVACLTEDSTRMLVSCEELDAQCVLVAQSPTMFSSLAQFSLLQEETMEWSK</sequence>
<dbReference type="AlphaFoldDB" id="L1I7X1"/>
<evidence type="ECO:0000313" key="4">
    <source>
        <dbReference type="Proteomes" id="UP000011087"/>
    </source>
</evidence>
<dbReference type="GeneID" id="17288725"/>
<accession>L1I7X1</accession>
<dbReference type="RefSeq" id="XP_005818979.1">
    <property type="nucleotide sequence ID" value="XM_005818922.1"/>
</dbReference>
<dbReference type="KEGG" id="gtt:GUITHDRAFT_148938"/>
<dbReference type="Proteomes" id="UP000011087">
    <property type="component" value="Unassembled WGS sequence"/>
</dbReference>
<name>L1I7X1_GUITC</name>
<dbReference type="EMBL" id="JH993220">
    <property type="protein sequence ID" value="EKX31999.1"/>
    <property type="molecule type" value="Genomic_DNA"/>
</dbReference>
<gene>
    <name evidence="2" type="ORF">GUITHDRAFT_148938</name>
</gene>